<evidence type="ECO:0000259" key="9">
    <source>
        <dbReference type="PROSITE" id="PS50156"/>
    </source>
</evidence>
<keyword evidence="6 8" id="KW-0472">Membrane</keyword>
<protein>
    <submittedName>
        <fullName evidence="10">Putative drug exporter of the RND superfamily</fullName>
    </submittedName>
</protein>
<comment type="similarity">
    <text evidence="2">Belongs to the resistance-nodulation-cell division (RND) (TC 2.A.6) family. MmpL subfamily.</text>
</comment>
<keyword evidence="5 8" id="KW-1133">Transmembrane helix</keyword>
<evidence type="ECO:0000256" key="5">
    <source>
        <dbReference type="ARBA" id="ARBA00022989"/>
    </source>
</evidence>
<dbReference type="InterPro" id="IPR004869">
    <property type="entry name" value="MMPL_dom"/>
</dbReference>
<evidence type="ECO:0000313" key="10">
    <source>
        <dbReference type="EMBL" id="SDF93026.1"/>
    </source>
</evidence>
<dbReference type="PANTHER" id="PTHR33406">
    <property type="entry name" value="MEMBRANE PROTEIN MJ1562-RELATED"/>
    <property type="match status" value="1"/>
</dbReference>
<feature type="transmembrane region" description="Helical" evidence="8">
    <location>
        <begin position="704"/>
        <end position="732"/>
    </location>
</feature>
<name>A0A1G7Q3E9_9ACTN</name>
<feature type="transmembrane region" description="Helical" evidence="8">
    <location>
        <begin position="233"/>
        <end position="250"/>
    </location>
</feature>
<dbReference type="PROSITE" id="PS50156">
    <property type="entry name" value="SSD"/>
    <property type="match status" value="1"/>
</dbReference>
<dbReference type="GO" id="GO:0005886">
    <property type="term" value="C:plasma membrane"/>
    <property type="evidence" value="ECO:0007669"/>
    <property type="project" value="UniProtKB-SubCell"/>
</dbReference>
<dbReference type="EMBL" id="FNAX01000012">
    <property type="protein sequence ID" value="SDF93026.1"/>
    <property type="molecule type" value="Genomic_DNA"/>
</dbReference>
<evidence type="ECO:0000256" key="3">
    <source>
        <dbReference type="ARBA" id="ARBA00022475"/>
    </source>
</evidence>
<evidence type="ECO:0000256" key="1">
    <source>
        <dbReference type="ARBA" id="ARBA00004651"/>
    </source>
</evidence>
<feature type="transmembrane region" description="Helical" evidence="8">
    <location>
        <begin position="408"/>
        <end position="426"/>
    </location>
</feature>
<evidence type="ECO:0000256" key="2">
    <source>
        <dbReference type="ARBA" id="ARBA00010157"/>
    </source>
</evidence>
<gene>
    <name evidence="10" type="ORF">SAMN05216260_11295</name>
</gene>
<dbReference type="Gene3D" id="1.20.1640.10">
    <property type="entry name" value="Multidrug efflux transporter AcrB transmembrane domain"/>
    <property type="match status" value="2"/>
</dbReference>
<dbReference type="Proteomes" id="UP000198614">
    <property type="component" value="Unassembled WGS sequence"/>
</dbReference>
<comment type="subcellular location">
    <subcellularLocation>
        <location evidence="1">Cell membrane</location>
        <topology evidence="1">Multi-pass membrane protein</topology>
    </subcellularLocation>
</comment>
<evidence type="ECO:0000313" key="11">
    <source>
        <dbReference type="Proteomes" id="UP000198614"/>
    </source>
</evidence>
<evidence type="ECO:0000256" key="8">
    <source>
        <dbReference type="SAM" id="Phobius"/>
    </source>
</evidence>
<feature type="transmembrane region" description="Helical" evidence="8">
    <location>
        <begin position="179"/>
        <end position="199"/>
    </location>
</feature>
<keyword evidence="4 8" id="KW-0812">Transmembrane</keyword>
<dbReference type="Pfam" id="PF03176">
    <property type="entry name" value="MMPL"/>
    <property type="match status" value="2"/>
</dbReference>
<dbReference type="AlphaFoldDB" id="A0A1G7Q3E9"/>
<evidence type="ECO:0000256" key="6">
    <source>
        <dbReference type="ARBA" id="ARBA00023136"/>
    </source>
</evidence>
<dbReference type="SUPFAM" id="SSF82866">
    <property type="entry name" value="Multidrug efflux transporter AcrB transmembrane domain"/>
    <property type="match status" value="2"/>
</dbReference>
<feature type="transmembrane region" description="Helical" evidence="8">
    <location>
        <begin position="631"/>
        <end position="652"/>
    </location>
</feature>
<sequence length="777" mass="80101">MATFLYRLGRGAFRRRRWVTLVWVAVLAVVGLGALNASEASDDSSGMPGIESQKAFDLINERFPGAEADGASARIVFVAPDGQRITAAPNRAAVDALVTSVSDGPQVADVVSPFDAGAVSKDGSTAYATVTYKVKDDDVSRASKDDLLDAVGEARRTGLTVEAGGGAVASEPSSGVGEILGLVVAAVVLLLTFGSLAAAGLPLITAVVGVGVSIASIMALGSALGLSSNNVELAMMIGIAIGIDYALFVVSRYREERAHGHSPEEATGRAVGTAGSAVVFAGLTVFIALAGLSVVGVPELTKMGLTAAGTVVVGVLVALTLVPSLLGFWPNAVLSRRGAKGAEGARRAGRIRGLVRRSRGSEAHAGSTSGVTVVGGATAVAHAHGAHEGGRTGAWSARWGRFVVRRPVLVLVASVAFLGALAVPAMDLRLGMPGDEAKPTTTTERRAYDALAEGFGPGFNGPLTIVVDARHADDAEGAVAAVGKRIAGTDGVVSVTPPRFNEAKDTAVLRATPATAPTSERTKDLVETIRHQRPATESATGATFEVTGTTALNIDVADKMMSALIPYLVIVVGLAFLLLMLVFRSVLVPLKAALGFLLSVLASFGALVTVFQNGHGASLLGVEQTGPIMSTMPIFLVGIVFGLAMDYQVFLVSRMREAYLHGERPAQAVVSGFRHSGRVVVAAGIIMMAVFAGFMTGGETLVKMVGFGLAIAVLFDAFVVRMAFVPAVLALLGKAAWWLPRPLARLLPRVDVEGEALARRPAAPPTAEDGARDTVRV</sequence>
<proteinExistence type="inferred from homology"/>
<accession>A0A1G7Q3E9</accession>
<feature type="region of interest" description="Disordered" evidence="7">
    <location>
        <begin position="758"/>
        <end position="777"/>
    </location>
</feature>
<dbReference type="PANTHER" id="PTHR33406:SF11">
    <property type="entry name" value="MEMBRANE PROTEIN SCO6666-RELATED"/>
    <property type="match status" value="1"/>
</dbReference>
<feature type="transmembrane region" description="Helical" evidence="8">
    <location>
        <begin position="271"/>
        <end position="295"/>
    </location>
</feature>
<reference evidence="10 11" key="1">
    <citation type="submission" date="2016-10" db="EMBL/GenBank/DDBJ databases">
        <authorList>
            <person name="de Groot N.N."/>
        </authorList>
    </citation>
    <scope>NUCLEOTIDE SEQUENCE [LARGE SCALE GENOMIC DNA]</scope>
    <source>
        <strain evidence="10 11">CGMCC 4.1859</strain>
    </source>
</reference>
<dbReference type="OrthoDB" id="7051771at2"/>
<feature type="domain" description="SSD" evidence="9">
    <location>
        <begin position="196"/>
        <end position="328"/>
    </location>
</feature>
<feature type="transmembrane region" description="Helical" evidence="8">
    <location>
        <begin position="564"/>
        <end position="583"/>
    </location>
</feature>
<evidence type="ECO:0000256" key="7">
    <source>
        <dbReference type="SAM" id="MobiDB-lite"/>
    </source>
</evidence>
<feature type="transmembrane region" description="Helical" evidence="8">
    <location>
        <begin position="206"/>
        <end position="227"/>
    </location>
</feature>
<feature type="transmembrane region" description="Helical" evidence="8">
    <location>
        <begin position="307"/>
        <end position="329"/>
    </location>
</feature>
<dbReference type="InterPro" id="IPR000731">
    <property type="entry name" value="SSD"/>
</dbReference>
<feature type="transmembrane region" description="Helical" evidence="8">
    <location>
        <begin position="590"/>
        <end position="611"/>
    </location>
</feature>
<keyword evidence="3" id="KW-1003">Cell membrane</keyword>
<evidence type="ECO:0000256" key="4">
    <source>
        <dbReference type="ARBA" id="ARBA00022692"/>
    </source>
</evidence>
<feature type="transmembrane region" description="Helical" evidence="8">
    <location>
        <begin position="679"/>
        <end position="698"/>
    </location>
</feature>
<dbReference type="InterPro" id="IPR050545">
    <property type="entry name" value="Mycobact_MmpL"/>
</dbReference>
<organism evidence="10 11">
    <name type="scientific">Streptomyces griseoaurantiacus</name>
    <dbReference type="NCBI Taxonomy" id="68213"/>
    <lineage>
        <taxon>Bacteria</taxon>
        <taxon>Bacillati</taxon>
        <taxon>Actinomycetota</taxon>
        <taxon>Actinomycetes</taxon>
        <taxon>Kitasatosporales</taxon>
        <taxon>Streptomycetaceae</taxon>
        <taxon>Streptomyces</taxon>
        <taxon>Streptomyces aurantiacus group</taxon>
    </lineage>
</organism>